<reference evidence="1" key="1">
    <citation type="journal article" date="2021" name="Nat. Commun.">
        <title>Genetic determinants of endophytism in the Arabidopsis root mycobiome.</title>
        <authorList>
            <person name="Mesny F."/>
            <person name="Miyauchi S."/>
            <person name="Thiergart T."/>
            <person name="Pickel B."/>
            <person name="Atanasova L."/>
            <person name="Karlsson M."/>
            <person name="Huettel B."/>
            <person name="Barry K.W."/>
            <person name="Haridas S."/>
            <person name="Chen C."/>
            <person name="Bauer D."/>
            <person name="Andreopoulos W."/>
            <person name="Pangilinan J."/>
            <person name="LaButti K."/>
            <person name="Riley R."/>
            <person name="Lipzen A."/>
            <person name="Clum A."/>
            <person name="Drula E."/>
            <person name="Henrissat B."/>
            <person name="Kohler A."/>
            <person name="Grigoriev I.V."/>
            <person name="Martin F.M."/>
            <person name="Hacquard S."/>
        </authorList>
    </citation>
    <scope>NUCLEOTIDE SEQUENCE</scope>
    <source>
        <strain evidence="1">MPI-CAGE-AT-0147</strain>
    </source>
</reference>
<organism evidence="1 2">
    <name type="scientific">Dactylonectria macrodidyma</name>
    <dbReference type="NCBI Taxonomy" id="307937"/>
    <lineage>
        <taxon>Eukaryota</taxon>
        <taxon>Fungi</taxon>
        <taxon>Dikarya</taxon>
        <taxon>Ascomycota</taxon>
        <taxon>Pezizomycotina</taxon>
        <taxon>Sordariomycetes</taxon>
        <taxon>Hypocreomycetidae</taxon>
        <taxon>Hypocreales</taxon>
        <taxon>Nectriaceae</taxon>
        <taxon>Dactylonectria</taxon>
    </lineage>
</organism>
<dbReference type="AlphaFoldDB" id="A0A9P9J0R7"/>
<evidence type="ECO:0000313" key="2">
    <source>
        <dbReference type="Proteomes" id="UP000738349"/>
    </source>
</evidence>
<dbReference type="SUPFAM" id="SSF52777">
    <property type="entry name" value="CoA-dependent acyltransferases"/>
    <property type="match status" value="1"/>
</dbReference>
<dbReference type="InterPro" id="IPR010828">
    <property type="entry name" value="Atf2/Sli1-like"/>
</dbReference>
<accession>A0A9P9J0R7</accession>
<dbReference type="InterPro" id="IPR052058">
    <property type="entry name" value="Alcohol_O-acetyltransferase"/>
</dbReference>
<protein>
    <submittedName>
        <fullName evidence="1">Alcohol acetyltransferase</fullName>
    </submittedName>
</protein>
<dbReference type="PANTHER" id="PTHR28037:SF1">
    <property type="entry name" value="ALCOHOL O-ACETYLTRANSFERASE 1-RELATED"/>
    <property type="match status" value="1"/>
</dbReference>
<keyword evidence="2" id="KW-1185">Reference proteome</keyword>
<dbReference type="Gene3D" id="3.30.559.30">
    <property type="entry name" value="Nonribosomal peptide synthetase, condensation domain"/>
    <property type="match status" value="1"/>
</dbReference>
<dbReference type="Pfam" id="PF07247">
    <property type="entry name" value="AATase"/>
    <property type="match status" value="1"/>
</dbReference>
<dbReference type="GO" id="GO:0008080">
    <property type="term" value="F:N-acetyltransferase activity"/>
    <property type="evidence" value="ECO:0007669"/>
    <property type="project" value="TreeGrafter"/>
</dbReference>
<dbReference type="Gene3D" id="3.30.559.10">
    <property type="entry name" value="Chloramphenicol acetyltransferase-like domain"/>
    <property type="match status" value="1"/>
</dbReference>
<name>A0A9P9J0R7_9HYPO</name>
<dbReference type="EMBL" id="JAGMUV010000011">
    <property type="protein sequence ID" value="KAH7141077.1"/>
    <property type="molecule type" value="Genomic_DNA"/>
</dbReference>
<dbReference type="InterPro" id="IPR023213">
    <property type="entry name" value="CAT-like_dom_sf"/>
</dbReference>
<comment type="caution">
    <text evidence="1">The sequence shown here is derived from an EMBL/GenBank/DDBJ whole genome shotgun (WGS) entry which is preliminary data.</text>
</comment>
<dbReference type="PANTHER" id="PTHR28037">
    <property type="entry name" value="ALCOHOL O-ACETYLTRANSFERASE 1-RELATED"/>
    <property type="match status" value="1"/>
</dbReference>
<gene>
    <name evidence="1" type="ORF">EDB81DRAFT_858120</name>
</gene>
<evidence type="ECO:0000313" key="1">
    <source>
        <dbReference type="EMBL" id="KAH7141077.1"/>
    </source>
</evidence>
<sequence>MSKSKPPSSGAKPRVLRKLGHFERFQASLITMGLSCGTIVTNLYRIPQHLRDSHNKLVDALEVAVADTIRKHHLLQVGIIGETTKKSAWVQLDEINLRDHIVWKTVDPNDDYYAKLDEITARELDAKFDHYATRPGWRLIVLELEGQNQLEVMLIWSHMCMDGNGGKIFHETLLQSLNTPNLPPLDNHTFKTTTTAENMTPPQNVIAKFRTTAGFAASNVWHELKPPVLAKSKHVSWADIRRAPRKSLLRSFSIDNDTTQKVLSACRSHKTTLTGLLHAATFMSLAHQLPGEKMGSIVAQTPLNLRRFIKPNPKAFSGLEPKQLIFNCVTMMDHIFKKSLVEKVREQSRSVGDDERLSVLEDEMWSAAVFVRGEIQDKLDLGLKNDILGLMGVVGDWDKFHEDEMKKPRVASWLITNVGAIDGHPEGEDPSRWSVERSKFSVSAPAVGSVFNLSVISVKEGRVFIDLTWQEDVMDTDIADRLMADLEKWLHHVAQKA</sequence>
<proteinExistence type="predicted"/>
<dbReference type="OrthoDB" id="2150604at2759"/>
<dbReference type="Proteomes" id="UP000738349">
    <property type="component" value="Unassembled WGS sequence"/>
</dbReference>